<dbReference type="EMBL" id="JABFOF010000005">
    <property type="protein sequence ID" value="KAG2397040.1"/>
    <property type="molecule type" value="Genomic_DNA"/>
</dbReference>
<evidence type="ECO:0000313" key="3">
    <source>
        <dbReference type="Proteomes" id="UP000743370"/>
    </source>
</evidence>
<accession>A0A8T0KB60</accession>
<gene>
    <name evidence="2" type="ORF">HKW66_Vig0245940</name>
</gene>
<protein>
    <submittedName>
        <fullName evidence="2">Uncharacterized protein</fullName>
    </submittedName>
</protein>
<proteinExistence type="predicted"/>
<reference evidence="2 3" key="1">
    <citation type="submission" date="2020-05" db="EMBL/GenBank/DDBJ databases">
        <title>Vigna angularis (adzuki bean) Var. LongXiaoDou No. 4 denovo assembly.</title>
        <authorList>
            <person name="Xiang H."/>
        </authorList>
    </citation>
    <scope>NUCLEOTIDE SEQUENCE [LARGE SCALE GENOMIC DNA]</scope>
    <source>
        <tissue evidence="2">Leaf</tissue>
    </source>
</reference>
<evidence type="ECO:0000313" key="2">
    <source>
        <dbReference type="EMBL" id="KAG2397040.1"/>
    </source>
</evidence>
<sequence>MKKSRREGWIKQDAKPAKRKRRSRGERTHNFFFFLLQVELRVLHKSRHTINFHLRSSIFIALRSFIFIALRPSIFAAQRLF</sequence>
<evidence type="ECO:0000256" key="1">
    <source>
        <dbReference type="SAM" id="MobiDB-lite"/>
    </source>
</evidence>
<dbReference type="AlphaFoldDB" id="A0A8T0KB60"/>
<feature type="compositionally biased region" description="Basic and acidic residues" evidence="1">
    <location>
        <begin position="1"/>
        <end position="16"/>
    </location>
</feature>
<organism evidence="2 3">
    <name type="scientific">Phaseolus angularis</name>
    <name type="common">Azuki bean</name>
    <name type="synonym">Vigna angularis</name>
    <dbReference type="NCBI Taxonomy" id="3914"/>
    <lineage>
        <taxon>Eukaryota</taxon>
        <taxon>Viridiplantae</taxon>
        <taxon>Streptophyta</taxon>
        <taxon>Embryophyta</taxon>
        <taxon>Tracheophyta</taxon>
        <taxon>Spermatophyta</taxon>
        <taxon>Magnoliopsida</taxon>
        <taxon>eudicotyledons</taxon>
        <taxon>Gunneridae</taxon>
        <taxon>Pentapetalae</taxon>
        <taxon>rosids</taxon>
        <taxon>fabids</taxon>
        <taxon>Fabales</taxon>
        <taxon>Fabaceae</taxon>
        <taxon>Papilionoideae</taxon>
        <taxon>50 kb inversion clade</taxon>
        <taxon>NPAAA clade</taxon>
        <taxon>indigoferoid/millettioid clade</taxon>
        <taxon>Phaseoleae</taxon>
        <taxon>Vigna</taxon>
    </lineage>
</organism>
<comment type="caution">
    <text evidence="2">The sequence shown here is derived from an EMBL/GenBank/DDBJ whole genome shotgun (WGS) entry which is preliminary data.</text>
</comment>
<name>A0A8T0KB60_PHAAN</name>
<dbReference type="Proteomes" id="UP000743370">
    <property type="component" value="Unassembled WGS sequence"/>
</dbReference>
<feature type="region of interest" description="Disordered" evidence="1">
    <location>
        <begin position="1"/>
        <end position="24"/>
    </location>
</feature>